<evidence type="ECO:0000256" key="1">
    <source>
        <dbReference type="SAM" id="MobiDB-lite"/>
    </source>
</evidence>
<keyword evidence="2" id="KW-0812">Transmembrane</keyword>
<protein>
    <recommendedName>
        <fullName evidence="6">YKR005C-like protein</fullName>
    </recommendedName>
</protein>
<keyword evidence="3" id="KW-0732">Signal</keyword>
<feature type="region of interest" description="Disordered" evidence="1">
    <location>
        <begin position="242"/>
        <end position="264"/>
    </location>
</feature>
<evidence type="ECO:0008006" key="6">
    <source>
        <dbReference type="Google" id="ProtNLM"/>
    </source>
</evidence>
<gene>
    <name evidence="4" type="ORF">GRS66_003176</name>
</gene>
<keyword evidence="2" id="KW-1133">Transmembrane helix</keyword>
<organism evidence="4 5">
    <name type="scientific">Saccharomyces pastorianus</name>
    <name type="common">Lager yeast</name>
    <name type="synonym">Saccharomyces cerevisiae x Saccharomyces eubayanus</name>
    <dbReference type="NCBI Taxonomy" id="27292"/>
    <lineage>
        <taxon>Eukaryota</taxon>
        <taxon>Fungi</taxon>
        <taxon>Dikarya</taxon>
        <taxon>Ascomycota</taxon>
        <taxon>Saccharomycotina</taxon>
        <taxon>Saccharomycetes</taxon>
        <taxon>Saccharomycetales</taxon>
        <taxon>Saccharomycetaceae</taxon>
        <taxon>Saccharomyces</taxon>
    </lineage>
</organism>
<proteinExistence type="predicted"/>
<evidence type="ECO:0000313" key="5">
    <source>
        <dbReference type="Proteomes" id="UP000501346"/>
    </source>
</evidence>
<name>A0A6C1DUT8_SACPS</name>
<evidence type="ECO:0000313" key="4">
    <source>
        <dbReference type="EMBL" id="QID80826.1"/>
    </source>
</evidence>
<keyword evidence="2" id="KW-0472">Membrane</keyword>
<accession>A0A6C1DUT8</accession>
<evidence type="ECO:0000256" key="3">
    <source>
        <dbReference type="SAM" id="SignalP"/>
    </source>
</evidence>
<dbReference type="OrthoDB" id="4053155at2759"/>
<sequence>MLECLSALLVLFAGGGGSVLAAVQSKTVADPNLCPGYNSQLISPFLSSCKRNLSECVSRYFDEQYAFCRSCVTVNNETMEDLDNCKCLQCALSSLNNSCFHDYCTSKDEYDKLQIVVEQFQLTNGVLDDGEILKPRGNKFSSRKLSYFVGQNNTLFRNPLQFEKNQLISALLTSLTNNQKTISSVDMFEVVDANNEVQYLRKRTISGKTLSPATGYEEENDGDCSVKDKKWEGKIEYHENKKVSSENCSKDTDDKSGSKKERNTKAPLFHTATEIHMTRWSSWRPKKIFTRYLVNEYQSPKIITTVNRFYRTKTDTETGTTLITSTKAKRRWFPRTKIVTSTATSTFLSITTTTTTNAIATKSLVAVLNPDGLNKKAGINFGLFSANGELASPDEGGTPTVVRRDKISDPGAANEQATLFSTTFSQVPHLPELDSGEFISAASQLDKRIFIFTAITVSITTLMMLGFSYRSRVSFRDHSIDDSDDDNDWSDDEVEFDEEYFYSLPVSIPEKGISLDKMAQQLGVE</sequence>
<dbReference type="EMBL" id="CP048992">
    <property type="protein sequence ID" value="QID80826.1"/>
    <property type="molecule type" value="Genomic_DNA"/>
</dbReference>
<evidence type="ECO:0000256" key="2">
    <source>
        <dbReference type="SAM" id="Phobius"/>
    </source>
</evidence>
<feature type="chain" id="PRO_5025410081" description="YKR005C-like protein" evidence="3">
    <location>
        <begin position="22"/>
        <end position="525"/>
    </location>
</feature>
<dbReference type="AlphaFoldDB" id="A0A6C1DUT8"/>
<reference evidence="4 5" key="1">
    <citation type="journal article" date="2019" name="BMC Genomics">
        <title>Chromosome level assembly and comparative genome analysis confirm lager-brewing yeasts originated from a single hybridization.</title>
        <authorList>
            <person name="Salazar A.N."/>
            <person name="Gorter de Vries A.R."/>
            <person name="van den Broek M."/>
            <person name="Brouwers N."/>
            <person name="de la Torre Cortes P."/>
            <person name="Kuijpers N.G.A."/>
            <person name="Daran J.G."/>
            <person name="Abeel T."/>
        </authorList>
    </citation>
    <scope>NUCLEOTIDE SEQUENCE [LARGE SCALE GENOMIC DNA]</scope>
    <source>
        <strain evidence="4 5">CBS 1483</strain>
    </source>
</reference>
<feature type="signal peptide" evidence="3">
    <location>
        <begin position="1"/>
        <end position="21"/>
    </location>
</feature>
<keyword evidence="5" id="KW-1185">Reference proteome</keyword>
<feature type="transmembrane region" description="Helical" evidence="2">
    <location>
        <begin position="449"/>
        <end position="469"/>
    </location>
</feature>
<dbReference type="Proteomes" id="UP000501346">
    <property type="component" value="Chromosome ScXI"/>
</dbReference>